<comment type="similarity">
    <text evidence="1">Belongs to the peptidase S13 family.</text>
</comment>
<evidence type="ECO:0000313" key="4">
    <source>
        <dbReference type="Proteomes" id="UP000295453"/>
    </source>
</evidence>
<dbReference type="SUPFAM" id="SSF56601">
    <property type="entry name" value="beta-lactamase/transpeptidase-like"/>
    <property type="match status" value="1"/>
</dbReference>
<dbReference type="GO" id="GO:0000270">
    <property type="term" value="P:peptidoglycan metabolic process"/>
    <property type="evidence" value="ECO:0007669"/>
    <property type="project" value="TreeGrafter"/>
</dbReference>
<accession>A0A4R1CF70</accession>
<name>A0A4R1CF70_9ACTN</name>
<dbReference type="GO" id="GO:0009002">
    <property type="term" value="F:serine-type D-Ala-D-Ala carboxypeptidase activity"/>
    <property type="evidence" value="ECO:0007669"/>
    <property type="project" value="UniProtKB-EC"/>
</dbReference>
<dbReference type="PANTHER" id="PTHR30023">
    <property type="entry name" value="D-ALANYL-D-ALANINE CARBOXYPEPTIDASE"/>
    <property type="match status" value="1"/>
</dbReference>
<proteinExistence type="inferred from homology"/>
<evidence type="ECO:0000256" key="2">
    <source>
        <dbReference type="ARBA" id="ARBA00022801"/>
    </source>
</evidence>
<evidence type="ECO:0000313" key="3">
    <source>
        <dbReference type="EMBL" id="TCJ29933.1"/>
    </source>
</evidence>
<gene>
    <name evidence="3" type="primary">dacB</name>
    <name evidence="3" type="ORF">EPD65_06465</name>
</gene>
<dbReference type="AlphaFoldDB" id="A0A4R1CF70"/>
<protein>
    <submittedName>
        <fullName evidence="3">D-alanyl-D-alanine carboxypeptidase/D-alanyl-D-alanine-endopeptidase</fullName>
        <ecNumber evidence="3">3.4.16.4</ecNumber>
    </submittedName>
</protein>
<sequence length="483" mass="48801">MARDASSARSRPSRWGVWGPVVLVLAVVAGAFASFQYDVPRRLGWGDRADAPALVAPPSGVSLPDLAAPAPVADPLVATTTDPASIKAVLAPVLRNKDLGRHVVMAVADAHGNVLFRGGTSPVTASAVPASTTKLLTTTAALSALGPATTFRTKVVSGASAGQIVLVGGGDPYLTATPADSDSSTPAPADLRTLARETAAALKKQGTTRVRLGFDDSLFSAPGVNPHWDPTDVGAGYAAPITALWSDQGHPVSGPVTVSDPSLDAAQRFARSLKAAGIKVAGAPRRTTAAAGATELAGMDSARLDDIVDEVLATSDNEGAELLAHQVGVKEGFGGSFEGGLKGVTKVLGGLGVQLQAADHVFDGSGLSPATRLTPDTLLHVLALAVDPAHPELRTVDTALPVAGFTGSLADRFSHGPVAGRGRAAAKTGTLTGVHALAGVAVTPDGETLLFAVMADQVKPEKALDARQALDVIVSTLASCICS</sequence>
<dbReference type="RefSeq" id="WP_131582345.1">
    <property type="nucleotide sequence ID" value="NZ_SJZJ01000007.1"/>
</dbReference>
<dbReference type="Gene3D" id="3.40.710.10">
    <property type="entry name" value="DD-peptidase/beta-lactamase superfamily"/>
    <property type="match status" value="1"/>
</dbReference>
<keyword evidence="2 3" id="KW-0378">Hydrolase</keyword>
<dbReference type="PANTHER" id="PTHR30023:SF0">
    <property type="entry name" value="PENICILLIN-SENSITIVE CARBOXYPEPTIDASE A"/>
    <property type="match status" value="1"/>
</dbReference>
<dbReference type="InterPro" id="IPR012338">
    <property type="entry name" value="Beta-lactam/transpept-like"/>
</dbReference>
<dbReference type="Gene3D" id="3.50.80.20">
    <property type="entry name" value="D-Ala-D-Ala carboxypeptidase C, peptidase S13"/>
    <property type="match status" value="1"/>
</dbReference>
<dbReference type="Pfam" id="PF02113">
    <property type="entry name" value="Peptidase_S13"/>
    <property type="match status" value="1"/>
</dbReference>
<dbReference type="GO" id="GO:0006508">
    <property type="term" value="P:proteolysis"/>
    <property type="evidence" value="ECO:0007669"/>
    <property type="project" value="InterPro"/>
</dbReference>
<dbReference type="InterPro" id="IPR000667">
    <property type="entry name" value="Peptidase_S13"/>
</dbReference>
<organism evidence="3 4">
    <name type="scientific">Nocardioides jejuensis</name>
    <dbReference type="NCBI Taxonomy" id="2502782"/>
    <lineage>
        <taxon>Bacteria</taxon>
        <taxon>Bacillati</taxon>
        <taxon>Actinomycetota</taxon>
        <taxon>Actinomycetes</taxon>
        <taxon>Propionibacteriales</taxon>
        <taxon>Nocardioidaceae</taxon>
        <taxon>Nocardioides</taxon>
    </lineage>
</organism>
<keyword evidence="4" id="KW-1185">Reference proteome</keyword>
<dbReference type="NCBIfam" id="TIGR00666">
    <property type="entry name" value="PBP4"/>
    <property type="match status" value="1"/>
</dbReference>
<dbReference type="EC" id="3.4.16.4" evidence="3"/>
<dbReference type="EMBL" id="SJZJ01000007">
    <property type="protein sequence ID" value="TCJ29933.1"/>
    <property type="molecule type" value="Genomic_DNA"/>
</dbReference>
<dbReference type="Proteomes" id="UP000295453">
    <property type="component" value="Unassembled WGS sequence"/>
</dbReference>
<keyword evidence="3" id="KW-0645">Protease</keyword>
<keyword evidence="3" id="KW-0121">Carboxypeptidase</keyword>
<dbReference type="PRINTS" id="PR00922">
    <property type="entry name" value="DADACBPTASE3"/>
</dbReference>
<evidence type="ECO:0000256" key="1">
    <source>
        <dbReference type="ARBA" id="ARBA00006096"/>
    </source>
</evidence>
<dbReference type="OrthoDB" id="56883at2"/>
<reference evidence="3 4" key="1">
    <citation type="submission" date="2019-03" db="EMBL/GenBank/DDBJ databases">
        <authorList>
            <person name="Kim M.K.M."/>
        </authorList>
    </citation>
    <scope>NUCLEOTIDE SEQUENCE [LARGE SCALE GENOMIC DNA]</scope>
    <source>
        <strain evidence="3 4">18JY15-6</strain>
    </source>
</reference>
<comment type="caution">
    <text evidence="3">The sequence shown here is derived from an EMBL/GenBank/DDBJ whole genome shotgun (WGS) entry which is preliminary data.</text>
</comment>